<evidence type="ECO:0008006" key="3">
    <source>
        <dbReference type="Google" id="ProtNLM"/>
    </source>
</evidence>
<dbReference type="EMBL" id="CP013979">
    <property type="protein sequence ID" value="ANJ26812.1"/>
    <property type="molecule type" value="Genomic_DNA"/>
</dbReference>
<reference evidence="1 2" key="1">
    <citation type="journal article" date="2016" name="Int. J. Syst. Evol. Microbiol.">
        <title>Agromyces aureus sp. nov., isolated from the rhizosphere of Salix caprea L. grown in a heavy-metal-contaminated soil.</title>
        <authorList>
            <person name="Corretto E."/>
            <person name="Antonielli L."/>
            <person name="Sessitsch A."/>
            <person name="Compant S."/>
            <person name="Gorfer M."/>
            <person name="Kuffner M."/>
            <person name="Brader G."/>
        </authorList>
    </citation>
    <scope>NUCLEOTIDE SEQUENCE [LARGE SCALE GENOMIC DNA]</scope>
    <source>
        <strain evidence="1 2">AR33</strain>
    </source>
</reference>
<evidence type="ECO:0000313" key="2">
    <source>
        <dbReference type="Proteomes" id="UP000078437"/>
    </source>
</evidence>
<reference evidence="2" key="2">
    <citation type="submission" date="2016-01" db="EMBL/GenBank/DDBJ databases">
        <title>Complete genome sequence of Agromyces aureus AR33T and comparison with related organisms.</title>
        <authorList>
            <person name="Corretto E."/>
            <person name="Antonielli L."/>
            <person name="Sessitsch A."/>
            <person name="Brader G."/>
        </authorList>
    </citation>
    <scope>NUCLEOTIDE SEQUENCE [LARGE SCALE GENOMIC DNA]</scope>
    <source>
        <strain evidence="2">AR33</strain>
    </source>
</reference>
<keyword evidence="2" id="KW-1185">Reference proteome</keyword>
<dbReference type="AlphaFoldDB" id="A0A191WF10"/>
<dbReference type="STRING" id="453304.ATC03_08870"/>
<evidence type="ECO:0000313" key="1">
    <source>
        <dbReference type="EMBL" id="ANJ26812.1"/>
    </source>
</evidence>
<accession>A0A191WF10</accession>
<dbReference type="InterPro" id="IPR057369">
    <property type="entry name" value="VG15"/>
</dbReference>
<dbReference type="Pfam" id="PF25310">
    <property type="entry name" value="VG15"/>
    <property type="match status" value="1"/>
</dbReference>
<name>A0A191WF10_9MICO</name>
<organism evidence="1 2">
    <name type="scientific">Agromyces aureus</name>
    <dbReference type="NCBI Taxonomy" id="453304"/>
    <lineage>
        <taxon>Bacteria</taxon>
        <taxon>Bacillati</taxon>
        <taxon>Actinomycetota</taxon>
        <taxon>Actinomycetes</taxon>
        <taxon>Micrococcales</taxon>
        <taxon>Microbacteriaceae</taxon>
        <taxon>Agromyces</taxon>
    </lineage>
</organism>
<dbReference type="RefSeq" id="WP_067875778.1">
    <property type="nucleotide sequence ID" value="NZ_CP013979.1"/>
</dbReference>
<dbReference type="Proteomes" id="UP000078437">
    <property type="component" value="Chromosome"/>
</dbReference>
<dbReference type="KEGG" id="agy:ATC03_08870"/>
<gene>
    <name evidence="1" type="ORF">ATC03_08870</name>
</gene>
<protein>
    <recommendedName>
        <fullName evidence="3">Capsid maturation protease</fullName>
    </recommendedName>
</protein>
<sequence>MNITEIAEAYGAEQADLNKVAAARLATLFPALDLKDLERSAPGWMFGVEAVTLAHHASSQSLAADVYSDVRREAGVKSRVGFISSDLNGGKLRASLTYEGVYAGKHLLSIGQQIPDVARILLANTSGIALKHGQAGGRDLIADTGKNDQASTGFGYIRMTGASPCGFCAMKALGTYRSEATAGQDYHDHDRCYALPRVRDALPEGYPDRMAQFQQVYDESVVLRRGPTGGFLVDVKPTIRNMNRAMRAA</sequence>
<proteinExistence type="predicted"/>